<evidence type="ECO:0000313" key="2">
    <source>
        <dbReference type="Proteomes" id="UP000464669"/>
    </source>
</evidence>
<keyword evidence="2" id="KW-1185">Reference proteome</keyword>
<dbReference type="Pfam" id="PF25620">
    <property type="entry name" value="PhiKZ_MCP"/>
    <property type="match status" value="1"/>
</dbReference>
<accession>A0A6B7ZEP9</accession>
<organism evidence="1 2">
    <name type="scientific">Klebsiella phage N1M2</name>
    <dbReference type="NCBI Taxonomy" id="2664939"/>
    <lineage>
        <taxon>Viruses</taxon>
        <taxon>Duplodnaviria</taxon>
        <taxon>Heunggongvirae</taxon>
        <taxon>Uroviricota</taxon>
        <taxon>Caudoviricetes</taxon>
        <taxon>Chimalliviridae</taxon>
        <taxon>Nimduovirus</taxon>
        <taxon>Nimduovirus N1M2</taxon>
    </lineage>
</organism>
<sequence>MSQEQSKNFHFITSKSGADLKAMINGFATNPSVHTGKDLGLESIVGKESMSPTLRNFEKGMGFNQRNAVSSAISGIANFNQRAQQLQDMIKHGGMESFSMQLDQGAVARQKAATIDLNARSNRQWAAAEALFPTLVVPYDQEALVLPIDIAGVGAYNSSGNANEAWEDLRPIASVLADSTFNAGDDLKLVPVLPANPADANTAMFVPSADWAPWDATYDTNDLLGRETHKTNYLAIRKINNLLSLCRAPGAAPFEQNDEIEASSIRLQSLLFKVKTKDGEGFVTLDTENMAGVAARPSTGVTSDEKRQINFVLNGINVTNLKDKDGKATELFKSLTDAGLKVFLSFELSATYSRSTRSWSPTVSPVAIAYVINKDGDKLVPGTPGMPEDITNLITAQALEASIHGILLKLNHANTNRSRYGTTVVYANTVKSYNINRRQPISVKYPMLNEDNNADVLAMLVQQMDVMVTRNMSHDAFKAANIHFNYVYDNNGMKIVNINDDSSSVLPGQHFLGTTGIEAKLNLVKEVSTLDSKDTRDNIEATLVNKIYDVITALRVNSNISALKELDNRPESYTIVAHAALAPFLMTTGDYRTFGENVKFNIVETNISSEVGRMWIVPTSMTKEGSVDIFGGMGVCVAKELLVIEGSVNQADRQYRMIITQPAYQHHPLCPVVGRVTIEDIQDLLGDEGLITKVNKHLAEISGKIAVDNGTTGTGKEVAIEIPKG</sequence>
<protein>
    <submittedName>
        <fullName evidence="1">Putative major capsid protein</fullName>
    </submittedName>
</protein>
<gene>
    <name evidence="1" type="ORF">N1M2_97</name>
</gene>
<dbReference type="Proteomes" id="UP000464669">
    <property type="component" value="Segment"/>
</dbReference>
<dbReference type="InterPro" id="IPR057920">
    <property type="entry name" value="PhiKZ_MCP"/>
</dbReference>
<name>A0A6B7ZEP9_9CAUD</name>
<proteinExistence type="predicted"/>
<dbReference type="EMBL" id="MN642089">
    <property type="protein sequence ID" value="QGH71960.1"/>
    <property type="molecule type" value="Genomic_DNA"/>
</dbReference>
<reference evidence="1 2" key="1">
    <citation type="submission" date="2019-11" db="EMBL/GenBank/DDBJ databases">
        <authorList>
            <person name="Lewis R."/>
            <person name="Clooney A.G."/>
            <person name="Stockdale S.R."/>
            <person name="Buttimer C."/>
            <person name="Draper L.A."/>
            <person name="Ross R.P."/>
            <person name="Hill C."/>
        </authorList>
    </citation>
    <scope>NUCLEOTIDE SEQUENCE [LARGE SCALE GENOMIC DNA]</scope>
</reference>
<evidence type="ECO:0000313" key="1">
    <source>
        <dbReference type="EMBL" id="QGH71960.1"/>
    </source>
</evidence>